<keyword evidence="4 7" id="KW-0067">ATP-binding</keyword>
<dbReference type="Pfam" id="PF08352">
    <property type="entry name" value="oligo_HPY"/>
    <property type="match status" value="1"/>
</dbReference>
<name>A0A1T3NPC0_9ACTN</name>
<feature type="region of interest" description="Disordered" evidence="5">
    <location>
        <begin position="271"/>
        <end position="307"/>
    </location>
</feature>
<dbReference type="PROSITE" id="PS50893">
    <property type="entry name" value="ABC_TRANSPORTER_2"/>
    <property type="match status" value="1"/>
</dbReference>
<proteinExistence type="inferred from homology"/>
<dbReference type="SUPFAM" id="SSF52540">
    <property type="entry name" value="P-loop containing nucleoside triphosphate hydrolases"/>
    <property type="match status" value="1"/>
</dbReference>
<keyword evidence="3" id="KW-0547">Nucleotide-binding</keyword>
<evidence type="ECO:0000256" key="2">
    <source>
        <dbReference type="ARBA" id="ARBA00022448"/>
    </source>
</evidence>
<comment type="similarity">
    <text evidence="1">Belongs to the ABC transporter superfamily.</text>
</comment>
<dbReference type="InterPro" id="IPR017871">
    <property type="entry name" value="ABC_transporter-like_CS"/>
</dbReference>
<feature type="domain" description="ABC transporter" evidence="6">
    <location>
        <begin position="27"/>
        <end position="261"/>
    </location>
</feature>
<dbReference type="AlphaFoldDB" id="A0A1T3NPC0"/>
<organism evidence="7 8">
    <name type="scientific">Embleya scabrispora</name>
    <dbReference type="NCBI Taxonomy" id="159449"/>
    <lineage>
        <taxon>Bacteria</taxon>
        <taxon>Bacillati</taxon>
        <taxon>Actinomycetota</taxon>
        <taxon>Actinomycetes</taxon>
        <taxon>Kitasatosporales</taxon>
        <taxon>Streptomycetaceae</taxon>
        <taxon>Embleya</taxon>
    </lineage>
</organism>
<accession>A0A1T3NPC0</accession>
<dbReference type="Pfam" id="PF00005">
    <property type="entry name" value="ABC_tran"/>
    <property type="match status" value="1"/>
</dbReference>
<gene>
    <name evidence="7" type="ORF">B4N89_30975</name>
</gene>
<evidence type="ECO:0000313" key="7">
    <source>
        <dbReference type="EMBL" id="OPC78604.1"/>
    </source>
</evidence>
<dbReference type="GO" id="GO:0015833">
    <property type="term" value="P:peptide transport"/>
    <property type="evidence" value="ECO:0007669"/>
    <property type="project" value="InterPro"/>
</dbReference>
<evidence type="ECO:0000256" key="5">
    <source>
        <dbReference type="SAM" id="MobiDB-lite"/>
    </source>
</evidence>
<dbReference type="InterPro" id="IPR003593">
    <property type="entry name" value="AAA+_ATPase"/>
</dbReference>
<evidence type="ECO:0000256" key="3">
    <source>
        <dbReference type="ARBA" id="ARBA00022741"/>
    </source>
</evidence>
<dbReference type="Gene3D" id="3.40.50.300">
    <property type="entry name" value="P-loop containing nucleotide triphosphate hydrolases"/>
    <property type="match status" value="1"/>
</dbReference>
<dbReference type="RefSeq" id="WP_078979806.1">
    <property type="nucleotide sequence ID" value="NZ_MWQN01000002.1"/>
</dbReference>
<keyword evidence="8" id="KW-1185">Reference proteome</keyword>
<dbReference type="OrthoDB" id="8481147at2"/>
<dbReference type="InterPro" id="IPR013563">
    <property type="entry name" value="Oligopep_ABC_C"/>
</dbReference>
<dbReference type="PROSITE" id="PS00211">
    <property type="entry name" value="ABC_TRANSPORTER_1"/>
    <property type="match status" value="1"/>
</dbReference>
<dbReference type="InterPro" id="IPR027417">
    <property type="entry name" value="P-loop_NTPase"/>
</dbReference>
<dbReference type="EMBL" id="MWQN01000002">
    <property type="protein sequence ID" value="OPC78604.1"/>
    <property type="molecule type" value="Genomic_DNA"/>
</dbReference>
<dbReference type="GO" id="GO:0016887">
    <property type="term" value="F:ATP hydrolysis activity"/>
    <property type="evidence" value="ECO:0007669"/>
    <property type="project" value="InterPro"/>
</dbReference>
<dbReference type="GO" id="GO:0005524">
    <property type="term" value="F:ATP binding"/>
    <property type="evidence" value="ECO:0007669"/>
    <property type="project" value="UniProtKB-KW"/>
</dbReference>
<protein>
    <submittedName>
        <fullName evidence="7">ABC transporter ATP-binding protein</fullName>
    </submittedName>
</protein>
<keyword evidence="2" id="KW-0813">Transport</keyword>
<dbReference type="PANTHER" id="PTHR43776:SF7">
    <property type="entry name" value="D,D-DIPEPTIDE TRANSPORT ATP-BINDING PROTEIN DDPF-RELATED"/>
    <property type="match status" value="1"/>
</dbReference>
<feature type="compositionally biased region" description="Low complexity" evidence="5">
    <location>
        <begin position="274"/>
        <end position="299"/>
    </location>
</feature>
<evidence type="ECO:0000259" key="6">
    <source>
        <dbReference type="PROSITE" id="PS50893"/>
    </source>
</evidence>
<reference evidence="7 8" key="1">
    <citation type="submission" date="2017-03" db="EMBL/GenBank/DDBJ databases">
        <title>Draft genome sequence of Streptomyces scabrisporus NF3, endophyte isolated from Amphipterygium adstringens.</title>
        <authorList>
            <person name="Vazquez M."/>
            <person name="Ceapa C.D."/>
            <person name="Rodriguez Luna D."/>
            <person name="Sanchez Esquivel S."/>
        </authorList>
    </citation>
    <scope>NUCLEOTIDE SEQUENCE [LARGE SCALE GENOMIC DNA]</scope>
    <source>
        <strain evidence="7 8">NF3</strain>
    </source>
</reference>
<comment type="caution">
    <text evidence="7">The sequence shown here is derived from an EMBL/GenBank/DDBJ whole genome shotgun (WGS) entry which is preliminary data.</text>
</comment>
<evidence type="ECO:0000313" key="8">
    <source>
        <dbReference type="Proteomes" id="UP000190037"/>
    </source>
</evidence>
<dbReference type="InterPro" id="IPR003439">
    <property type="entry name" value="ABC_transporter-like_ATP-bd"/>
</dbReference>
<dbReference type="Proteomes" id="UP000190037">
    <property type="component" value="Unassembled WGS sequence"/>
</dbReference>
<dbReference type="GO" id="GO:0055085">
    <property type="term" value="P:transmembrane transport"/>
    <property type="evidence" value="ECO:0007669"/>
    <property type="project" value="UniProtKB-ARBA"/>
</dbReference>
<sequence length="307" mass="31478">MKAAGTVAPVAAEADAAPAGAGTSGSLELRHITVRYGRGRSAVTAVDDVSLEVPAGRVVGLVGGSGSGKSTLGRAAVGLVPITAGNVLVDGVDQGRRPGRRPVQLVFQDPFASLNPRLSVGASVAEAVPREDRARRAEEVARYLDLVGIDPGMSTRLPRALSGGQRQRVALARALAARPAVLVADEVTSALDVSVQGAVLNLIRDLQRELGFAMLFITHNLAVVRYLADRIAVMDRGVLVEEGPAAQVLEDPEHDYTRALLSGVPRIGEPLPEGAGAAGAVGEDARTGGAARAASAGTDEGTETGNR</sequence>
<evidence type="ECO:0000256" key="1">
    <source>
        <dbReference type="ARBA" id="ARBA00005417"/>
    </source>
</evidence>
<dbReference type="STRING" id="159449.B4N89_30975"/>
<dbReference type="SMART" id="SM00382">
    <property type="entry name" value="AAA"/>
    <property type="match status" value="1"/>
</dbReference>
<evidence type="ECO:0000256" key="4">
    <source>
        <dbReference type="ARBA" id="ARBA00022840"/>
    </source>
</evidence>
<dbReference type="PANTHER" id="PTHR43776">
    <property type="entry name" value="TRANSPORT ATP-BINDING PROTEIN"/>
    <property type="match status" value="1"/>
</dbReference>
<dbReference type="InterPro" id="IPR050319">
    <property type="entry name" value="ABC_transp_ATP-bind"/>
</dbReference>